<keyword evidence="1" id="KW-1133">Transmembrane helix</keyword>
<proteinExistence type="predicted"/>
<evidence type="ECO:0000256" key="1">
    <source>
        <dbReference type="SAM" id="Phobius"/>
    </source>
</evidence>
<name>A0A1F5EY20_9BACT</name>
<sequence>MGFIDWRSGVWLLTLGLLGLLLPVFGGLESSAVGWVTPAWPFFALVTLGAALTGIGVYNRLKGRR</sequence>
<keyword evidence="1" id="KW-0812">Transmembrane</keyword>
<accession>A0A1F5EY20</accession>
<dbReference type="STRING" id="1817816.A2Y64_06835"/>
<dbReference type="Proteomes" id="UP000177187">
    <property type="component" value="Unassembled WGS sequence"/>
</dbReference>
<dbReference type="EMBL" id="MFAF01000127">
    <property type="protein sequence ID" value="OGD72279.1"/>
    <property type="molecule type" value="Genomic_DNA"/>
</dbReference>
<protein>
    <submittedName>
        <fullName evidence="2">Uncharacterized protein</fullName>
    </submittedName>
</protein>
<keyword evidence="1" id="KW-0472">Membrane</keyword>
<reference evidence="2 3" key="1">
    <citation type="journal article" date="2016" name="Nat. Commun.">
        <title>Thousands of microbial genomes shed light on interconnected biogeochemical processes in an aquifer system.</title>
        <authorList>
            <person name="Anantharaman K."/>
            <person name="Brown C.T."/>
            <person name="Hug L.A."/>
            <person name="Sharon I."/>
            <person name="Castelle C.J."/>
            <person name="Probst A.J."/>
            <person name="Thomas B.C."/>
            <person name="Singh A."/>
            <person name="Wilkins M.J."/>
            <person name="Karaoz U."/>
            <person name="Brodie E.L."/>
            <person name="Williams K.H."/>
            <person name="Hubbard S.S."/>
            <person name="Banfield J.F."/>
        </authorList>
    </citation>
    <scope>NUCLEOTIDE SEQUENCE [LARGE SCALE GENOMIC DNA]</scope>
</reference>
<dbReference type="AlphaFoldDB" id="A0A1F5EY20"/>
<feature type="transmembrane region" description="Helical" evidence="1">
    <location>
        <begin position="42"/>
        <end position="61"/>
    </location>
</feature>
<gene>
    <name evidence="2" type="ORF">A2Y64_06835</name>
</gene>
<organism evidence="2 3">
    <name type="scientific">Candidatus Coatesbacteria bacterium RBG_13_66_14</name>
    <dbReference type="NCBI Taxonomy" id="1817816"/>
    <lineage>
        <taxon>Bacteria</taxon>
        <taxon>Candidatus Coatesiibacteriota</taxon>
    </lineage>
</organism>
<evidence type="ECO:0000313" key="3">
    <source>
        <dbReference type="Proteomes" id="UP000177187"/>
    </source>
</evidence>
<comment type="caution">
    <text evidence="2">The sequence shown here is derived from an EMBL/GenBank/DDBJ whole genome shotgun (WGS) entry which is preliminary data.</text>
</comment>
<evidence type="ECO:0000313" key="2">
    <source>
        <dbReference type="EMBL" id="OGD72279.1"/>
    </source>
</evidence>